<dbReference type="Gene3D" id="1.10.10.10">
    <property type="entry name" value="Winged helix-like DNA-binding domain superfamily/Winged helix DNA-binding domain"/>
    <property type="match status" value="1"/>
</dbReference>
<comment type="caution">
    <text evidence="19">The sequence shown here is derived from an EMBL/GenBank/DDBJ whole genome shotgun (WGS) entry which is preliminary data.</text>
</comment>
<dbReference type="GO" id="GO:0000976">
    <property type="term" value="F:transcription cis-regulatory region binding"/>
    <property type="evidence" value="ECO:0007669"/>
    <property type="project" value="InterPro"/>
</dbReference>
<dbReference type="InterPro" id="IPR000340">
    <property type="entry name" value="Dual-sp_phosphatase_cat-dom"/>
</dbReference>
<evidence type="ECO:0000256" key="14">
    <source>
        <dbReference type="ARBA" id="ARBA00068799"/>
    </source>
</evidence>
<dbReference type="Pfam" id="PF00782">
    <property type="entry name" value="DSPc"/>
    <property type="match status" value="1"/>
</dbReference>
<feature type="domain" description="IRF tryptophan pentad repeat" evidence="18">
    <location>
        <begin position="128"/>
        <end position="257"/>
    </location>
</feature>
<evidence type="ECO:0000259" key="18">
    <source>
        <dbReference type="PROSITE" id="PS51507"/>
    </source>
</evidence>
<dbReference type="EC" id="3.1.3.48" evidence="3"/>
<dbReference type="InterPro" id="IPR016130">
    <property type="entry name" value="Tyr_Pase_AS"/>
</dbReference>
<dbReference type="PROSITE" id="PS00383">
    <property type="entry name" value="TYR_PHOSPHATASE_1"/>
    <property type="match status" value="1"/>
</dbReference>
<evidence type="ECO:0000256" key="10">
    <source>
        <dbReference type="ARBA" id="ARBA00023288"/>
    </source>
</evidence>
<name>A0A9Q0XWP6_9SAUR</name>
<dbReference type="InterPro" id="IPR029021">
    <property type="entry name" value="Prot-tyrosine_phosphatase-like"/>
</dbReference>
<dbReference type="PROSITE" id="PS51507">
    <property type="entry name" value="IRF_2"/>
    <property type="match status" value="1"/>
</dbReference>
<evidence type="ECO:0000259" key="16">
    <source>
        <dbReference type="PROSITE" id="PS50054"/>
    </source>
</evidence>
<keyword evidence="9" id="KW-0472">Membrane</keyword>
<dbReference type="InterPro" id="IPR008984">
    <property type="entry name" value="SMAD_FHA_dom_sf"/>
</dbReference>
<sequence length="499" mass="55780">MATIMVCSSSAFLLDGKDLDQLSRHNITHVIAIHDSAQPYIPGITYLRIGLQDTPDANIKKHFKECIHFIHSCRLRGGSCLVHCLAGISRSTTIVVAYVMAVTQLSWHEALEAVKAVRPVANPNPGFRQQLEEYGSSQAAQKIHRQLECKYGASPFNDEEEIRALLPSVRRGEPCRPDVATPPIVVPRSKSTKGTDPFILRAWAIYKGKYQKGREDRPSVWKTRLRCALNKSSDFQEVPERSHLDISEPYKVYRISCEACFSVSVFRKREHQRVPGELSRPPASAHQGKRANGRVDRAERSSVSGQESKEEPAGISLAASPLGSEANPMPGPAEHQGYQVKGFFCSWNPAQFRCHRSPPFMGPDSHYTDAENINSDCWLHIRLFYCDVPVMEVTTRTAEGCRITFCPVRTDNAHLYGSSRVEQIQLPPPGVLSGNSRARGAIRVLEQLLPHLHRGVLLWVAPEGVFMKRQCQGRVYWKGPWPPTATSPTNWSGRKPTSC</sequence>
<dbReference type="SUPFAM" id="SSF46785">
    <property type="entry name" value="Winged helix' DNA-binding domain"/>
    <property type="match status" value="1"/>
</dbReference>
<feature type="domain" description="Tyrosine-protein phosphatase" evidence="16">
    <location>
        <begin position="1"/>
        <end position="140"/>
    </location>
</feature>
<reference evidence="19" key="1">
    <citation type="journal article" date="2023" name="DNA Res.">
        <title>Chromosome-level genome assembly of Phrynocephalus forsythii using third-generation DNA sequencing and Hi-C analysis.</title>
        <authorList>
            <person name="Qi Y."/>
            <person name="Zhao W."/>
            <person name="Zhao Y."/>
            <person name="Niu C."/>
            <person name="Cao S."/>
            <person name="Zhang Y."/>
        </authorList>
    </citation>
    <scope>NUCLEOTIDE SEQUENCE</scope>
    <source>
        <tissue evidence="19">Muscle</tissue>
    </source>
</reference>
<keyword evidence="6" id="KW-0519">Myristate</keyword>
<dbReference type="SUPFAM" id="SSF52799">
    <property type="entry name" value="(Phosphotyrosine protein) phosphatases II"/>
    <property type="match status" value="1"/>
</dbReference>
<evidence type="ECO:0000256" key="7">
    <source>
        <dbReference type="ARBA" id="ARBA00022801"/>
    </source>
</evidence>
<evidence type="ECO:0000256" key="5">
    <source>
        <dbReference type="ARBA" id="ARBA00022475"/>
    </source>
</evidence>
<keyword evidence="10" id="KW-0449">Lipoprotein</keyword>
<organism evidence="19 20">
    <name type="scientific">Phrynocephalus forsythii</name>
    <dbReference type="NCBI Taxonomy" id="171643"/>
    <lineage>
        <taxon>Eukaryota</taxon>
        <taxon>Metazoa</taxon>
        <taxon>Chordata</taxon>
        <taxon>Craniata</taxon>
        <taxon>Vertebrata</taxon>
        <taxon>Euteleostomi</taxon>
        <taxon>Lepidosauria</taxon>
        <taxon>Squamata</taxon>
        <taxon>Bifurcata</taxon>
        <taxon>Unidentata</taxon>
        <taxon>Episquamata</taxon>
        <taxon>Toxicofera</taxon>
        <taxon>Iguania</taxon>
        <taxon>Acrodonta</taxon>
        <taxon>Agamidae</taxon>
        <taxon>Agaminae</taxon>
        <taxon>Phrynocephalus</taxon>
    </lineage>
</organism>
<dbReference type="Proteomes" id="UP001142489">
    <property type="component" value="Unassembled WGS sequence"/>
</dbReference>
<evidence type="ECO:0000256" key="6">
    <source>
        <dbReference type="ARBA" id="ARBA00022707"/>
    </source>
</evidence>
<dbReference type="InterPro" id="IPR001346">
    <property type="entry name" value="Interferon_reg_fact_DNA-bd_dom"/>
</dbReference>
<dbReference type="Gene3D" id="2.60.200.10">
    <property type="match status" value="1"/>
</dbReference>
<dbReference type="PRINTS" id="PR00267">
    <property type="entry name" value="INTFRNREGFCT"/>
</dbReference>
<dbReference type="Gene3D" id="3.90.190.10">
    <property type="entry name" value="Protein tyrosine phosphatase superfamily"/>
    <property type="match status" value="1"/>
</dbReference>
<dbReference type="OrthoDB" id="9979246at2759"/>
<dbReference type="InterPro" id="IPR019471">
    <property type="entry name" value="Interferon_reg_factor-3"/>
</dbReference>
<evidence type="ECO:0000313" key="20">
    <source>
        <dbReference type="Proteomes" id="UP001142489"/>
    </source>
</evidence>
<dbReference type="GO" id="GO:0006357">
    <property type="term" value="P:regulation of transcription by RNA polymerase II"/>
    <property type="evidence" value="ECO:0007669"/>
    <property type="project" value="UniProtKB-ARBA"/>
</dbReference>
<comment type="similarity">
    <text evidence="2">Belongs to the protein-tyrosine phosphatase family. Non-receptor class dual specificity subfamily.</text>
</comment>
<dbReference type="PROSITE" id="PS50056">
    <property type="entry name" value="TYR_PHOSPHATASE_2"/>
    <property type="match status" value="1"/>
</dbReference>
<dbReference type="PROSITE" id="PS50054">
    <property type="entry name" value="TYR_PHOSPHATASE_DUAL"/>
    <property type="match status" value="1"/>
</dbReference>
<evidence type="ECO:0000256" key="8">
    <source>
        <dbReference type="ARBA" id="ARBA00022912"/>
    </source>
</evidence>
<feature type="domain" description="Tyrosine specific protein phosphatases" evidence="17">
    <location>
        <begin position="61"/>
        <end position="135"/>
    </location>
</feature>
<evidence type="ECO:0000256" key="11">
    <source>
        <dbReference type="ARBA" id="ARBA00047761"/>
    </source>
</evidence>
<accession>A0A9Q0XWP6</accession>
<dbReference type="InterPro" id="IPR036390">
    <property type="entry name" value="WH_DNA-bd_sf"/>
</dbReference>
<evidence type="ECO:0000256" key="1">
    <source>
        <dbReference type="ARBA" id="ARBA00004342"/>
    </source>
</evidence>
<evidence type="ECO:0000256" key="3">
    <source>
        <dbReference type="ARBA" id="ARBA00013064"/>
    </source>
</evidence>
<dbReference type="SMART" id="SM00195">
    <property type="entry name" value="DSPc"/>
    <property type="match status" value="1"/>
</dbReference>
<dbReference type="SMART" id="SM01243">
    <property type="entry name" value="IRF-3"/>
    <property type="match status" value="1"/>
</dbReference>
<comment type="subcellular location">
    <subcellularLocation>
        <location evidence="1">Cell membrane</location>
        <topology evidence="1">Lipid-anchor</topology>
        <orientation evidence="1">Cytoplasmic side</orientation>
    </subcellularLocation>
</comment>
<gene>
    <name evidence="19" type="ORF">JRQ81_014419</name>
</gene>
<evidence type="ECO:0000256" key="12">
    <source>
        <dbReference type="ARBA" id="ARBA00048336"/>
    </source>
</evidence>
<comment type="catalytic activity">
    <reaction evidence="12">
        <text>O-phospho-L-threonyl-[protein] + H2O = L-threonyl-[protein] + phosphate</text>
        <dbReference type="Rhea" id="RHEA:47004"/>
        <dbReference type="Rhea" id="RHEA-COMP:11060"/>
        <dbReference type="Rhea" id="RHEA-COMP:11605"/>
        <dbReference type="ChEBI" id="CHEBI:15377"/>
        <dbReference type="ChEBI" id="CHEBI:30013"/>
        <dbReference type="ChEBI" id="CHEBI:43474"/>
        <dbReference type="ChEBI" id="CHEBI:61977"/>
        <dbReference type="EC" id="3.1.3.16"/>
    </reaction>
</comment>
<dbReference type="GO" id="GO:0004722">
    <property type="term" value="F:protein serine/threonine phosphatase activity"/>
    <property type="evidence" value="ECO:0007669"/>
    <property type="project" value="UniProtKB-EC"/>
</dbReference>
<dbReference type="Pfam" id="PF10401">
    <property type="entry name" value="IRF-3"/>
    <property type="match status" value="1"/>
</dbReference>
<dbReference type="GO" id="GO:0005886">
    <property type="term" value="C:plasma membrane"/>
    <property type="evidence" value="ECO:0007669"/>
    <property type="project" value="UniProtKB-SubCell"/>
</dbReference>
<dbReference type="Pfam" id="PF00605">
    <property type="entry name" value="IRF"/>
    <property type="match status" value="1"/>
</dbReference>
<evidence type="ECO:0000256" key="4">
    <source>
        <dbReference type="ARBA" id="ARBA00013081"/>
    </source>
</evidence>
<dbReference type="InterPro" id="IPR000387">
    <property type="entry name" value="Tyr_Pase_dom"/>
</dbReference>
<dbReference type="InterPro" id="IPR036388">
    <property type="entry name" value="WH-like_DNA-bd_sf"/>
</dbReference>
<dbReference type="GO" id="GO:0045893">
    <property type="term" value="P:positive regulation of DNA-templated transcription"/>
    <property type="evidence" value="ECO:0007669"/>
    <property type="project" value="UniProtKB-ARBA"/>
</dbReference>
<dbReference type="PANTHER" id="PTHR45948">
    <property type="entry name" value="DUAL SPECIFICITY PROTEIN PHOSPHATASE DDB_G0269404-RELATED"/>
    <property type="match status" value="1"/>
</dbReference>
<comment type="catalytic activity">
    <reaction evidence="13">
        <text>O-phospho-L-tyrosyl-[protein] + H2O = L-tyrosyl-[protein] + phosphate</text>
        <dbReference type="Rhea" id="RHEA:10684"/>
        <dbReference type="Rhea" id="RHEA-COMP:10136"/>
        <dbReference type="Rhea" id="RHEA-COMP:20101"/>
        <dbReference type="ChEBI" id="CHEBI:15377"/>
        <dbReference type="ChEBI" id="CHEBI:43474"/>
        <dbReference type="ChEBI" id="CHEBI:46858"/>
        <dbReference type="ChEBI" id="CHEBI:61978"/>
        <dbReference type="EC" id="3.1.3.48"/>
    </reaction>
</comment>
<dbReference type="EMBL" id="JAPFRF010000005">
    <property type="protein sequence ID" value="KAJ7332239.1"/>
    <property type="molecule type" value="Genomic_DNA"/>
</dbReference>
<dbReference type="GO" id="GO:0003700">
    <property type="term" value="F:DNA-binding transcription factor activity"/>
    <property type="evidence" value="ECO:0007669"/>
    <property type="project" value="InterPro"/>
</dbReference>
<evidence type="ECO:0000256" key="2">
    <source>
        <dbReference type="ARBA" id="ARBA00008601"/>
    </source>
</evidence>
<comment type="catalytic activity">
    <reaction evidence="11">
        <text>O-phospho-L-seryl-[protein] + H2O = L-seryl-[protein] + phosphate</text>
        <dbReference type="Rhea" id="RHEA:20629"/>
        <dbReference type="Rhea" id="RHEA-COMP:9863"/>
        <dbReference type="Rhea" id="RHEA-COMP:11604"/>
        <dbReference type="ChEBI" id="CHEBI:15377"/>
        <dbReference type="ChEBI" id="CHEBI:29999"/>
        <dbReference type="ChEBI" id="CHEBI:43474"/>
        <dbReference type="ChEBI" id="CHEBI:83421"/>
        <dbReference type="EC" id="3.1.3.16"/>
    </reaction>
</comment>
<keyword evidence="8" id="KW-0904">Protein phosphatase</keyword>
<dbReference type="GO" id="GO:0004725">
    <property type="term" value="F:protein tyrosine phosphatase activity"/>
    <property type="evidence" value="ECO:0007669"/>
    <property type="project" value="UniProtKB-EC"/>
</dbReference>
<keyword evidence="7" id="KW-0378">Hydrolase</keyword>
<dbReference type="FunFam" id="3.90.190.10:FF:000052">
    <property type="entry name" value="Dual specificity phosphatase 15"/>
    <property type="match status" value="1"/>
</dbReference>
<evidence type="ECO:0000256" key="9">
    <source>
        <dbReference type="ARBA" id="ARBA00023136"/>
    </source>
</evidence>
<dbReference type="SUPFAM" id="SSF49879">
    <property type="entry name" value="SMAD/FHA domain"/>
    <property type="match status" value="1"/>
</dbReference>
<evidence type="ECO:0000256" key="15">
    <source>
        <dbReference type="SAM" id="MobiDB-lite"/>
    </source>
</evidence>
<dbReference type="InterPro" id="IPR020422">
    <property type="entry name" value="TYR_PHOSPHATASE_DUAL_dom"/>
</dbReference>
<feature type="region of interest" description="Disordered" evidence="15">
    <location>
        <begin position="272"/>
        <end position="314"/>
    </location>
</feature>
<proteinExistence type="inferred from homology"/>
<evidence type="ECO:0000256" key="13">
    <source>
        <dbReference type="ARBA" id="ARBA00051722"/>
    </source>
</evidence>
<dbReference type="EC" id="3.1.3.16" evidence="4"/>
<keyword evidence="20" id="KW-1185">Reference proteome</keyword>
<dbReference type="GO" id="GO:0007165">
    <property type="term" value="P:signal transduction"/>
    <property type="evidence" value="ECO:0007669"/>
    <property type="project" value="TreeGrafter"/>
</dbReference>
<dbReference type="SMART" id="SM00348">
    <property type="entry name" value="IRF"/>
    <property type="match status" value="1"/>
</dbReference>
<keyword evidence="5" id="KW-1003">Cell membrane</keyword>
<dbReference type="AlphaFoldDB" id="A0A9Q0XWP6"/>
<dbReference type="PANTHER" id="PTHR45948:SF4">
    <property type="entry name" value="DUAL SPECIFICITY PROTEIN PHOSPHATASE 15"/>
    <property type="match status" value="1"/>
</dbReference>
<dbReference type="GO" id="GO:0005829">
    <property type="term" value="C:cytosol"/>
    <property type="evidence" value="ECO:0007669"/>
    <property type="project" value="TreeGrafter"/>
</dbReference>
<evidence type="ECO:0000313" key="19">
    <source>
        <dbReference type="EMBL" id="KAJ7332239.1"/>
    </source>
</evidence>
<protein>
    <recommendedName>
        <fullName evidence="14">Dual specificity protein phosphatase 15</fullName>
        <ecNumber evidence="4">3.1.3.16</ecNumber>
        <ecNumber evidence="3">3.1.3.48</ecNumber>
    </recommendedName>
</protein>
<evidence type="ECO:0000259" key="17">
    <source>
        <dbReference type="PROSITE" id="PS50056"/>
    </source>
</evidence>
<dbReference type="InterPro" id="IPR017855">
    <property type="entry name" value="SMAD-like_dom_sf"/>
</dbReference>